<keyword evidence="2" id="KW-1185">Reference proteome</keyword>
<evidence type="ECO:0000313" key="1">
    <source>
        <dbReference type="EMBL" id="MCI44083.1"/>
    </source>
</evidence>
<dbReference type="AlphaFoldDB" id="A0A392S578"/>
<accession>A0A392S578</accession>
<reference evidence="1 2" key="1">
    <citation type="journal article" date="2018" name="Front. Plant Sci.">
        <title>Red Clover (Trifolium pratense) and Zigzag Clover (T. medium) - A Picture of Genomic Similarities and Differences.</title>
        <authorList>
            <person name="Dluhosova J."/>
            <person name="Istvanek J."/>
            <person name="Nedelnik J."/>
            <person name="Repkova J."/>
        </authorList>
    </citation>
    <scope>NUCLEOTIDE SEQUENCE [LARGE SCALE GENOMIC DNA]</scope>
    <source>
        <strain evidence="2">cv. 10/8</strain>
        <tissue evidence="1">Leaf</tissue>
    </source>
</reference>
<protein>
    <submittedName>
        <fullName evidence="1">Uncharacterized protein</fullName>
    </submittedName>
</protein>
<proteinExistence type="predicted"/>
<sequence length="41" mass="4537">MHISFAINASLSRHGNGARWGRILPSPNPYPTGIGYLRRDS</sequence>
<dbReference type="EMBL" id="LXQA010325945">
    <property type="protein sequence ID" value="MCI44083.1"/>
    <property type="molecule type" value="Genomic_DNA"/>
</dbReference>
<organism evidence="1 2">
    <name type="scientific">Trifolium medium</name>
    <dbReference type="NCBI Taxonomy" id="97028"/>
    <lineage>
        <taxon>Eukaryota</taxon>
        <taxon>Viridiplantae</taxon>
        <taxon>Streptophyta</taxon>
        <taxon>Embryophyta</taxon>
        <taxon>Tracheophyta</taxon>
        <taxon>Spermatophyta</taxon>
        <taxon>Magnoliopsida</taxon>
        <taxon>eudicotyledons</taxon>
        <taxon>Gunneridae</taxon>
        <taxon>Pentapetalae</taxon>
        <taxon>rosids</taxon>
        <taxon>fabids</taxon>
        <taxon>Fabales</taxon>
        <taxon>Fabaceae</taxon>
        <taxon>Papilionoideae</taxon>
        <taxon>50 kb inversion clade</taxon>
        <taxon>NPAAA clade</taxon>
        <taxon>Hologalegina</taxon>
        <taxon>IRL clade</taxon>
        <taxon>Trifolieae</taxon>
        <taxon>Trifolium</taxon>
    </lineage>
</organism>
<dbReference type="Proteomes" id="UP000265520">
    <property type="component" value="Unassembled WGS sequence"/>
</dbReference>
<comment type="caution">
    <text evidence="1">The sequence shown here is derived from an EMBL/GenBank/DDBJ whole genome shotgun (WGS) entry which is preliminary data.</text>
</comment>
<name>A0A392S578_9FABA</name>
<feature type="non-terminal residue" evidence="1">
    <location>
        <position position="41"/>
    </location>
</feature>
<evidence type="ECO:0000313" key="2">
    <source>
        <dbReference type="Proteomes" id="UP000265520"/>
    </source>
</evidence>